<accession>A0AAD6PRI1</accession>
<protein>
    <submittedName>
        <fullName evidence="1">Uncharacterized protein</fullName>
    </submittedName>
</protein>
<proteinExistence type="predicted"/>
<organism evidence="1 2">
    <name type="scientific">Populus alba x Populus x berolinensis</name>
    <dbReference type="NCBI Taxonomy" id="444605"/>
    <lineage>
        <taxon>Eukaryota</taxon>
        <taxon>Viridiplantae</taxon>
        <taxon>Streptophyta</taxon>
        <taxon>Embryophyta</taxon>
        <taxon>Tracheophyta</taxon>
        <taxon>Spermatophyta</taxon>
        <taxon>Magnoliopsida</taxon>
        <taxon>eudicotyledons</taxon>
        <taxon>Gunneridae</taxon>
        <taxon>Pentapetalae</taxon>
        <taxon>rosids</taxon>
        <taxon>fabids</taxon>
        <taxon>Malpighiales</taxon>
        <taxon>Salicaceae</taxon>
        <taxon>Saliceae</taxon>
        <taxon>Populus</taxon>
    </lineage>
</organism>
<dbReference type="Proteomes" id="UP001164929">
    <property type="component" value="Chromosome 18"/>
</dbReference>
<evidence type="ECO:0000313" key="2">
    <source>
        <dbReference type="Proteomes" id="UP001164929"/>
    </source>
</evidence>
<gene>
    <name evidence="1" type="ORF">NC653_040318</name>
</gene>
<name>A0AAD6PRI1_9ROSI</name>
<dbReference type="EMBL" id="JAQIZT010000018">
    <property type="protein sequence ID" value="KAJ6958631.1"/>
    <property type="molecule type" value="Genomic_DNA"/>
</dbReference>
<dbReference type="AlphaFoldDB" id="A0AAD6PRI1"/>
<evidence type="ECO:0000313" key="1">
    <source>
        <dbReference type="EMBL" id="KAJ6958631.1"/>
    </source>
</evidence>
<keyword evidence="2" id="KW-1185">Reference proteome</keyword>
<reference evidence="1 2" key="1">
    <citation type="journal article" date="2023" name="Mol. Ecol. Resour.">
        <title>Chromosome-level genome assembly of a triploid poplar Populus alba 'Berolinensis'.</title>
        <authorList>
            <person name="Chen S."/>
            <person name="Yu Y."/>
            <person name="Wang X."/>
            <person name="Wang S."/>
            <person name="Zhang T."/>
            <person name="Zhou Y."/>
            <person name="He R."/>
            <person name="Meng N."/>
            <person name="Wang Y."/>
            <person name="Liu W."/>
            <person name="Liu Z."/>
            <person name="Liu J."/>
            <person name="Guo Q."/>
            <person name="Huang H."/>
            <person name="Sederoff R.R."/>
            <person name="Wang G."/>
            <person name="Qu G."/>
            <person name="Chen S."/>
        </authorList>
    </citation>
    <scope>NUCLEOTIDE SEQUENCE [LARGE SCALE GENOMIC DNA]</scope>
    <source>
        <strain evidence="1">SC-2020</strain>
    </source>
</reference>
<comment type="caution">
    <text evidence="1">The sequence shown here is derived from an EMBL/GenBank/DDBJ whole genome shotgun (WGS) entry which is preliminary data.</text>
</comment>
<sequence length="67" mass="7815">MGRVVVLFGLSLSTQKACQESITLRTSSHDGTRSWSHRIPCWTFCHHLVLSQWSLKRMLHDVRHRIS</sequence>